<dbReference type="Pfam" id="PF21089">
    <property type="entry name" value="PKS_DH_N"/>
    <property type="match status" value="1"/>
</dbReference>
<dbReference type="InterPro" id="IPR016036">
    <property type="entry name" value="Malonyl_transacylase_ACP-bd"/>
</dbReference>
<reference evidence="14 15" key="1">
    <citation type="submission" date="2023-01" db="EMBL/GenBank/DDBJ databases">
        <title>Analysis of 21 Apiospora genomes using comparative genomics revels a genus with tremendous synthesis potential of carbohydrate active enzymes and secondary metabolites.</title>
        <authorList>
            <person name="Sorensen T."/>
        </authorList>
    </citation>
    <scope>NUCLEOTIDE SEQUENCE [LARGE SCALE GENOMIC DNA]</scope>
    <source>
        <strain evidence="14 15">CBS 24483</strain>
    </source>
</reference>
<organism evidence="14 15">
    <name type="scientific">Apiospora aurea</name>
    <dbReference type="NCBI Taxonomy" id="335848"/>
    <lineage>
        <taxon>Eukaryota</taxon>
        <taxon>Fungi</taxon>
        <taxon>Dikarya</taxon>
        <taxon>Ascomycota</taxon>
        <taxon>Pezizomycotina</taxon>
        <taxon>Sordariomycetes</taxon>
        <taxon>Xylariomycetidae</taxon>
        <taxon>Amphisphaeriales</taxon>
        <taxon>Apiosporaceae</taxon>
        <taxon>Apiospora</taxon>
    </lineage>
</organism>
<dbReference type="SUPFAM" id="SSF47336">
    <property type="entry name" value="ACP-like"/>
    <property type="match status" value="1"/>
</dbReference>
<dbReference type="InterPro" id="IPR014030">
    <property type="entry name" value="Ketoacyl_synth_N"/>
</dbReference>
<feature type="compositionally biased region" description="Polar residues" evidence="10">
    <location>
        <begin position="2602"/>
        <end position="2617"/>
    </location>
</feature>
<evidence type="ECO:0000256" key="9">
    <source>
        <dbReference type="PROSITE-ProRule" id="PRU01363"/>
    </source>
</evidence>
<protein>
    <recommendedName>
        <fullName evidence="16">Polyketide synthase</fullName>
    </recommendedName>
</protein>
<feature type="region of interest" description="Disordered" evidence="10">
    <location>
        <begin position="443"/>
        <end position="464"/>
    </location>
</feature>
<dbReference type="InterPro" id="IPR020841">
    <property type="entry name" value="PKS_Beta-ketoAc_synthase_dom"/>
</dbReference>
<dbReference type="InterPro" id="IPR036291">
    <property type="entry name" value="NAD(P)-bd_dom_sf"/>
</dbReference>
<dbReference type="InterPro" id="IPR050091">
    <property type="entry name" value="PKS_NRPS_Biosynth_Enz"/>
</dbReference>
<keyword evidence="3" id="KW-0597">Phosphoprotein</keyword>
<feature type="domain" description="Carrier" evidence="11">
    <location>
        <begin position="2502"/>
        <end position="2577"/>
    </location>
</feature>
<dbReference type="InterPro" id="IPR013968">
    <property type="entry name" value="PKS_KR"/>
</dbReference>
<keyword evidence="7" id="KW-0511">Multifunctional enzyme</keyword>
<dbReference type="SMART" id="SM00826">
    <property type="entry name" value="PKS_DH"/>
    <property type="match status" value="1"/>
</dbReference>
<dbReference type="InterPro" id="IPR020807">
    <property type="entry name" value="PKS_DH"/>
</dbReference>
<dbReference type="SUPFAM" id="SSF51735">
    <property type="entry name" value="NAD(P)-binding Rossmann-fold domains"/>
    <property type="match status" value="2"/>
</dbReference>
<dbReference type="InterPro" id="IPR049551">
    <property type="entry name" value="PKS_DH_C"/>
</dbReference>
<dbReference type="InterPro" id="IPR056501">
    <property type="entry name" value="NAD-bd_HRPKS_sdrA"/>
</dbReference>
<feature type="domain" description="PKS/mFAS DH" evidence="13">
    <location>
        <begin position="951"/>
        <end position="1283"/>
    </location>
</feature>
<dbReference type="InterPro" id="IPR020843">
    <property type="entry name" value="ER"/>
</dbReference>
<dbReference type="SMART" id="SM00827">
    <property type="entry name" value="PKS_AT"/>
    <property type="match status" value="1"/>
</dbReference>
<dbReference type="EMBL" id="JAQQWE010000001">
    <property type="protein sequence ID" value="KAK7966404.1"/>
    <property type="molecule type" value="Genomic_DNA"/>
</dbReference>
<dbReference type="PROSITE" id="PS52004">
    <property type="entry name" value="KS3_2"/>
    <property type="match status" value="1"/>
</dbReference>
<dbReference type="Pfam" id="PF23114">
    <property type="entry name" value="NAD-bd_HRPKS_sdrA"/>
    <property type="match status" value="1"/>
</dbReference>
<dbReference type="Gene3D" id="3.40.47.10">
    <property type="match status" value="1"/>
</dbReference>
<keyword evidence="4" id="KW-0808">Transferase</keyword>
<dbReference type="InterPro" id="IPR057326">
    <property type="entry name" value="KR_dom"/>
</dbReference>
<evidence type="ECO:0000256" key="3">
    <source>
        <dbReference type="ARBA" id="ARBA00022553"/>
    </source>
</evidence>
<evidence type="ECO:0000256" key="4">
    <source>
        <dbReference type="ARBA" id="ARBA00022679"/>
    </source>
</evidence>
<dbReference type="Gene3D" id="3.30.559.10">
    <property type="entry name" value="Chloramphenicol acetyltransferase-like domain"/>
    <property type="match status" value="1"/>
</dbReference>
<keyword evidence="5" id="KW-0521">NADP</keyword>
<dbReference type="SUPFAM" id="SSF52777">
    <property type="entry name" value="CoA-dependent acyltransferases"/>
    <property type="match status" value="2"/>
</dbReference>
<dbReference type="InterPro" id="IPR014031">
    <property type="entry name" value="Ketoacyl_synth_C"/>
</dbReference>
<feature type="domain" description="Ketosynthase family 3 (KS3)" evidence="12">
    <location>
        <begin position="4"/>
        <end position="431"/>
    </location>
</feature>
<dbReference type="CDD" id="cd02440">
    <property type="entry name" value="AdoMet_MTases"/>
    <property type="match status" value="1"/>
</dbReference>
<dbReference type="Proteomes" id="UP001391051">
    <property type="component" value="Unassembled WGS sequence"/>
</dbReference>
<dbReference type="InterPro" id="IPR020806">
    <property type="entry name" value="PKS_PP-bd"/>
</dbReference>
<dbReference type="InterPro" id="IPR016035">
    <property type="entry name" value="Acyl_Trfase/lysoPLipase"/>
</dbReference>
<dbReference type="InterPro" id="IPR042104">
    <property type="entry name" value="PKS_dehydratase_sf"/>
</dbReference>
<keyword evidence="15" id="KW-1185">Reference proteome</keyword>
<evidence type="ECO:0000259" key="13">
    <source>
        <dbReference type="PROSITE" id="PS52019"/>
    </source>
</evidence>
<dbReference type="PANTHER" id="PTHR43775:SF22">
    <property type="entry name" value="SYNTHASE, PUTATIVE (JCVI)-RELATED"/>
    <property type="match status" value="1"/>
</dbReference>
<dbReference type="InterPro" id="IPR014043">
    <property type="entry name" value="Acyl_transferase_dom"/>
</dbReference>
<dbReference type="InterPro" id="IPR039551">
    <property type="entry name" value="Cho/carn_acyl_trans"/>
</dbReference>
<feature type="active site" description="Proton acceptor; for dehydratase activity" evidence="9">
    <location>
        <position position="983"/>
    </location>
</feature>
<dbReference type="InterPro" id="IPR009081">
    <property type="entry name" value="PP-bd_ACP"/>
</dbReference>
<dbReference type="CDD" id="cd05195">
    <property type="entry name" value="enoyl_red"/>
    <property type="match status" value="1"/>
</dbReference>
<dbReference type="InterPro" id="IPR049900">
    <property type="entry name" value="PKS_mFAS_DH"/>
</dbReference>
<keyword evidence="8" id="KW-0012">Acyltransferase</keyword>
<dbReference type="Gene3D" id="3.90.180.10">
    <property type="entry name" value="Medium-chain alcohol dehydrogenases, catalytic domain"/>
    <property type="match status" value="1"/>
</dbReference>
<dbReference type="Gene3D" id="3.40.50.720">
    <property type="entry name" value="NAD(P)-binding Rossmann-like Domain"/>
    <property type="match status" value="1"/>
</dbReference>
<evidence type="ECO:0000256" key="8">
    <source>
        <dbReference type="ARBA" id="ARBA00023315"/>
    </source>
</evidence>
<dbReference type="RefSeq" id="XP_066705796.1">
    <property type="nucleotide sequence ID" value="XM_066836903.1"/>
</dbReference>
<evidence type="ECO:0000256" key="5">
    <source>
        <dbReference type="ARBA" id="ARBA00022857"/>
    </source>
</evidence>
<dbReference type="Gene3D" id="3.10.129.110">
    <property type="entry name" value="Polyketide synthase dehydratase"/>
    <property type="match status" value="1"/>
</dbReference>
<evidence type="ECO:0000313" key="14">
    <source>
        <dbReference type="EMBL" id="KAK7966404.1"/>
    </source>
</evidence>
<sequence length="3191" mass="349041">MENESPIAIIGMACRLPGGAHDPESLWSMLAEGRDGRGEVPKDRWNWKSFYHKNPDMGEVTNFSHAYFLQQDVAAFDARFFGILGAEATGMDPQQRLLLEVAYEAVENAGIPIESFRGSNTSVHIAMFARDYDRMGFRDVPNLHKTHVIGSGEAILANRISYVWDLKGTSNTLDTGCSGGLVALHQACRTLKADEADMALAGASQLILTPDQSMAMAQLTNADGRCYTFDDRGHGYARGEGQGVFLLKRLDKAVADGDPIHAVILNTGSNHDGKTMGGIFVPNGEAQEVLAKSVYAKAGLNPLDTLFVEAHGTGTVAGDHQEIGSISRVFGREGGRTTDVSVGSVKTNVGHMEAASGVASMVKAIMVLKKNQIPPQLNFKNPKPTLKLEERGIHVPLELTALTPKGYVGPRRVSVNSFGYGGTNAHAILEAYGDRNVANGYTNGHTNGRRNGYTNGHAGEVKSDEEDTARLVVLSANSELSLTNMMTRLSQWLNSDQSHSTSLADLAYTLNVRRSKLPWRCSMVARSPQDLASALLNTKTARPIKSARDVAISFVFTGQGAQWFGMGRELLLRGGSTVFATSIAACNQMIQSAGSDWDLVEELLRDKATTRLGDARFSQPCTTAVQMALVDLLASLGIRPEAVCGHSSGEIAAAYAAGALSRKAAMQVAYNRGICSAQAKELNATVGAMLAVGEGEDAVSKRIRALDAKHGKITVACVNSPESTTISGDLDAILALQADLDDASVFNRRLQVDSAYHSHHMQAVAKSYLSTLGDLSHGMPSKDVAFYSSVTGARKKSDFGPYYWVSNLVSQVKFSAASTLVAEHLEASRNSSASNVVIEVGPHAALSGPLRQTLSNLTLAPGATFKYSYVPCLVRNQNAVDTTLALAGQVFEFGGSVSLDAVTRMDKIESDMTSSRRVVGNLPTYAWDHSNTYWHESRLSKNYRFRPFPRHDLLGLFDVNSSPQEPRWRNIVSVEHLPWLRDHIIEGLVIFPGAGYMIMVIEAMKQLFQLRKTPGQLKNINFRNVKFTKAVVVPDEQSEGSRDVELQMVISPSRQHVGSSWEDFRVLSYDPQSESWSEHFSGMTSWDCDAEEDTSEAGEIADVEDSGLGHLTDSSAAEMLEQYQNQCDVALDATDVYHGLAEIGNTYGPSFQGLKEVHVAKCQSFAKVVIEDVVQRMPGQYQQPHTIHPTTFDSIIQLVAVMFHRECVVAPIMPVSVAELSIAVDMDETPGTDIMVASGFFPESRREGTANFCAYQQRADGTFRPVMTAKKLRPQAVGDGRSGDSAPRKTTYRLEWKPDVDYITQNDFMDHLSQQNLFDLNAFGEKSEMTTESQLHLNEIVASIFIRRTVWALQEKYIPSACSPHLPQLLSWMMKWDQGEGAQLLDGIAVEDEEKLIQQAEESGIVGIALNRLGPQYLDLFTGKVSAVELMAQDDLLRRLYSEHALFRCHYAQMAEYMQALIHKNPYMKFLEIDPGTGGATLPVLESMERGGRLLVDEYTYTNVSSGSFERARDKFSRWESQMNFKPLDISRDPLAQGYTAHSFDVIVASLELHATPRIDDTLANVKTLLKPGGRLVLLELTAPAAANNAIFGTLASWWVSEDGRKDGPLLTTQEWDTCLKRHGFNGAGMAVPAHGGRRSSLSTMIVARLANSSNAVSSHDTNLAAKIRSGHPDAFHSAIGHKISGAFTELGIKCNQESWDTTIDESGFDGLTIVVDSAEHPLLLDPTPETFEHFKQLLLQGKNILWASFQTSPKSGESEAMANMVNGMARVMRRENPSLRLVTVNTQDGIDPSSNESQEQIIKTLTEIATSTFWSGPNSTKAEELEYVIRDGKLAIPRVIPDERFSTYLDSLSPAQDQSEPTPYLNNNRPLMLNVRVPGLLNTISFVDNDKMSEPLGPEQIEIEARAHGLNQKDVSVALGRSAPGTAMLGEVAGEIKAVGANVQSWKAGDRVIGLMVAPFGNLVRIDSNGAVAIPDSLSFSDAASIPWAYYTAWYCLTQVARLEKGQSVLIHAAAGAVGQAAIQLAKLVGAEIFATVSSAGKKQLLSEQYDIPESHILSYQNFKRRILTSTQGKGVDAVLNSLSGQHLVDSWDCVAQFGTFLEIGKSDINGRSQLNMANFERQVTFAAVDPSLMYQKRPGFVTRGLEEILANIDQGLLKPVQPVSTYSMADIEETFRLVAARKHIGKVVLTADDQTLVQATKPKAIPLRLKQDGTYVIGGGLGDLGQKIGYLLAGKGAGHIVALTRRHLDAAQRAPFEEAISKLGGTLHIVKCDINDVGSTRAASEEIAKLPPVRGILQSATVLADHPLEYMDHKDWKTAITPKVQGTINMHRFFCSGETTDFFISLSSVASIFGSSSQSNYAAGNAFLDAFAHAQGRYSQGITQYTTVNVGAVEGSGLVSQALSQNSEFVRIVGSVSFDEVMETLAYAMTPQARSDGARQCLMPFNRDTMEEAMGSEALGDHIFDHVPSKRRHGETTMTNTWDKQKQSAIQAVGQAASIPEAEDIVKQALLEKFAAFTGDDVPDDQPVAALGLDSLVSIELKNWVKHSFQTPLQTSELSSAPSIVALAKLIVSRMTLNCKVDDVAAVAAGLEELRDESGGKQTEPQSDELSNLASQGNDVTASFHGWDCCKHHKILPAQPLPDLDDALDFWLEANEHMFSGEQLESIRGEFEAMRGPESTARRVLNDLYEAHAFDKSNGWFTDAERAAIIASSIRSFKRAVKAGEVEPLDIGGNPECTWGWKWLLNSTRVPQIKCDKMMSYIPDDQTMHDHIAVLRKGRVFKVLLQDKDGQDVTFQQLQTTFDAILDRVEGDDLWSGMLTTDNRDSWAKIRENLVDMNPSNAQYFHVIDSAMLVLCLDTGSPESPEEVARAGYIGDGSNRWFDKVLQFYVSANGRSGQIQEHGTIDGTTPARLLEWVGTALENHSIDPVAPKANSGGVELDELVLQTTPEIDDHIESLRKRFLEKTSASTYVREPLDEFGTDFLVQSRTPVKGVIDLTFQLAVRLFFGRNMNSWEPTSSAHFHMGRSDAVQRASPAVNTFCDAAAKACDGDSEDLSGLRALLLGATKEMKAGMETMISGRSYLRVFEALISLWPSDTPLPRFLGDFAFFGRPDPPIFAQVNVLESDKSEIIVEDFVHLLGDTEGFWSFIIPDKKEIRFSLTGGSQERTAAFVRDLHRAARMVRSIVETK</sequence>
<dbReference type="PROSITE" id="PS52019">
    <property type="entry name" value="PKS_MFAS_DH"/>
    <property type="match status" value="1"/>
</dbReference>
<dbReference type="Gene3D" id="3.30.559.70">
    <property type="entry name" value="Choline/Carnitine o-acyltransferase, domain 2"/>
    <property type="match status" value="1"/>
</dbReference>
<dbReference type="Pfam" id="PF08659">
    <property type="entry name" value="KR"/>
    <property type="match status" value="1"/>
</dbReference>
<dbReference type="InterPro" id="IPR011032">
    <property type="entry name" value="GroES-like_sf"/>
</dbReference>
<dbReference type="InterPro" id="IPR029063">
    <property type="entry name" value="SAM-dependent_MTases_sf"/>
</dbReference>
<evidence type="ECO:0000259" key="12">
    <source>
        <dbReference type="PROSITE" id="PS52004"/>
    </source>
</evidence>
<dbReference type="Gene3D" id="3.30.70.3290">
    <property type="match status" value="1"/>
</dbReference>
<dbReference type="InterPro" id="IPR013154">
    <property type="entry name" value="ADH-like_N"/>
</dbReference>
<dbReference type="SMART" id="SM00825">
    <property type="entry name" value="PKS_KS"/>
    <property type="match status" value="1"/>
</dbReference>
<accession>A0ABR1QUY3</accession>
<dbReference type="SUPFAM" id="SSF53335">
    <property type="entry name" value="S-adenosyl-L-methionine-dependent methyltransferases"/>
    <property type="match status" value="1"/>
</dbReference>
<dbReference type="SUPFAM" id="SSF55048">
    <property type="entry name" value="Probable ACP-binding domain of malonyl-CoA ACP transacylase"/>
    <property type="match status" value="1"/>
</dbReference>
<proteinExistence type="inferred from homology"/>
<dbReference type="Gene3D" id="1.10.1200.10">
    <property type="entry name" value="ACP-like"/>
    <property type="match status" value="1"/>
</dbReference>
<comment type="caution">
    <text evidence="14">The sequence shown here is derived from an EMBL/GenBank/DDBJ whole genome shotgun (WGS) entry which is preliminary data.</text>
</comment>
<evidence type="ECO:0000256" key="1">
    <source>
        <dbReference type="ARBA" id="ARBA00005232"/>
    </source>
</evidence>
<gene>
    <name evidence="14" type="ORF">PG986_000681</name>
</gene>
<dbReference type="SMART" id="SM00829">
    <property type="entry name" value="PKS_ER"/>
    <property type="match status" value="1"/>
</dbReference>
<dbReference type="SMART" id="SM00822">
    <property type="entry name" value="PKS_KR"/>
    <property type="match status" value="1"/>
</dbReference>
<dbReference type="PROSITE" id="PS50075">
    <property type="entry name" value="CARRIER"/>
    <property type="match status" value="1"/>
</dbReference>
<dbReference type="SUPFAM" id="SSF53901">
    <property type="entry name" value="Thiolase-like"/>
    <property type="match status" value="1"/>
</dbReference>
<dbReference type="InterPro" id="IPR000542">
    <property type="entry name" value="Carn_acyl_trans"/>
</dbReference>
<dbReference type="PANTHER" id="PTHR43775">
    <property type="entry name" value="FATTY ACID SYNTHASE"/>
    <property type="match status" value="1"/>
</dbReference>
<keyword evidence="2" id="KW-0596">Phosphopantetheine</keyword>
<dbReference type="Pfam" id="PF00698">
    <property type="entry name" value="Acyl_transf_1"/>
    <property type="match status" value="1"/>
</dbReference>
<dbReference type="GeneID" id="92069965"/>
<dbReference type="Gene3D" id="3.40.366.10">
    <property type="entry name" value="Malonyl-Coenzyme A Acyl Carrier Protein, domain 2"/>
    <property type="match status" value="1"/>
</dbReference>
<dbReference type="Pfam" id="PF23297">
    <property type="entry name" value="ACP_SdgA_C"/>
    <property type="match status" value="1"/>
</dbReference>
<dbReference type="InterPro" id="IPR023213">
    <property type="entry name" value="CAT-like_dom_sf"/>
</dbReference>
<evidence type="ECO:0000259" key="11">
    <source>
        <dbReference type="PROSITE" id="PS50075"/>
    </source>
</evidence>
<dbReference type="InterPro" id="IPR049552">
    <property type="entry name" value="PKS_DH_N"/>
</dbReference>
<dbReference type="CDD" id="cd00833">
    <property type="entry name" value="PKS"/>
    <property type="match status" value="1"/>
</dbReference>
<feature type="region of interest" description="N-terminal hotdog fold" evidence="9">
    <location>
        <begin position="951"/>
        <end position="1091"/>
    </location>
</feature>
<feature type="active site" description="Proton donor; for dehydratase activity" evidence="9">
    <location>
        <position position="1193"/>
    </location>
</feature>
<dbReference type="Pfam" id="PF13602">
    <property type="entry name" value="ADH_zinc_N_2"/>
    <property type="match status" value="1"/>
</dbReference>
<comment type="similarity">
    <text evidence="1">Belongs to the carnitine/choline acetyltransferase family.</text>
</comment>
<evidence type="ECO:0000256" key="6">
    <source>
        <dbReference type="ARBA" id="ARBA00023002"/>
    </source>
</evidence>
<keyword evidence="6" id="KW-0560">Oxidoreductase</keyword>
<dbReference type="Pfam" id="PF00755">
    <property type="entry name" value="Carn_acyltransf"/>
    <property type="match status" value="1"/>
</dbReference>
<dbReference type="Pfam" id="PF02801">
    <property type="entry name" value="Ketoacyl-synt_C"/>
    <property type="match status" value="1"/>
</dbReference>
<evidence type="ECO:0000313" key="15">
    <source>
        <dbReference type="Proteomes" id="UP001391051"/>
    </source>
</evidence>
<dbReference type="InterPro" id="IPR016039">
    <property type="entry name" value="Thiolase-like"/>
</dbReference>
<dbReference type="Gene3D" id="3.40.50.150">
    <property type="entry name" value="Vaccinia Virus protein VP39"/>
    <property type="match status" value="1"/>
</dbReference>
<dbReference type="SMART" id="SM00823">
    <property type="entry name" value="PKS_PP"/>
    <property type="match status" value="1"/>
</dbReference>
<dbReference type="InterPro" id="IPR013217">
    <property type="entry name" value="Methyltransf_12"/>
</dbReference>
<evidence type="ECO:0008006" key="16">
    <source>
        <dbReference type="Google" id="ProtNLM"/>
    </source>
</evidence>
<dbReference type="Pfam" id="PF22621">
    <property type="entry name" value="CurL-like_PKS_C"/>
    <property type="match status" value="1"/>
</dbReference>
<dbReference type="SUPFAM" id="SSF52151">
    <property type="entry name" value="FabD/lysophospholipase-like"/>
    <property type="match status" value="1"/>
</dbReference>
<dbReference type="InterPro" id="IPR042231">
    <property type="entry name" value="Cho/carn_acyl_trans_2"/>
</dbReference>
<evidence type="ECO:0000256" key="10">
    <source>
        <dbReference type="SAM" id="MobiDB-lite"/>
    </source>
</evidence>
<dbReference type="InterPro" id="IPR036736">
    <property type="entry name" value="ACP-like_sf"/>
</dbReference>
<evidence type="ECO:0000256" key="7">
    <source>
        <dbReference type="ARBA" id="ARBA00023268"/>
    </source>
</evidence>
<dbReference type="Pfam" id="PF08240">
    <property type="entry name" value="ADH_N"/>
    <property type="match status" value="1"/>
</dbReference>
<feature type="region of interest" description="Disordered" evidence="10">
    <location>
        <begin position="2597"/>
        <end position="2617"/>
    </location>
</feature>
<dbReference type="Pfam" id="PF14765">
    <property type="entry name" value="PS-DH"/>
    <property type="match status" value="1"/>
</dbReference>
<dbReference type="Pfam" id="PF08242">
    <property type="entry name" value="Methyltransf_12"/>
    <property type="match status" value="1"/>
</dbReference>
<dbReference type="Pfam" id="PF00109">
    <property type="entry name" value="ketoacyl-synt"/>
    <property type="match status" value="1"/>
</dbReference>
<dbReference type="SUPFAM" id="SSF50129">
    <property type="entry name" value="GroES-like"/>
    <property type="match status" value="1"/>
</dbReference>
<feature type="region of interest" description="C-terminal hotdog fold" evidence="9">
    <location>
        <begin position="1128"/>
        <end position="1283"/>
    </location>
</feature>
<dbReference type="PROSITE" id="PS00440">
    <property type="entry name" value="ACYLTRANSF_C_2"/>
    <property type="match status" value="1"/>
</dbReference>
<evidence type="ECO:0000256" key="2">
    <source>
        <dbReference type="ARBA" id="ARBA00022450"/>
    </source>
</evidence>
<name>A0ABR1QUY3_9PEZI</name>
<dbReference type="InterPro" id="IPR001227">
    <property type="entry name" value="Ac_transferase_dom_sf"/>
</dbReference>